<feature type="domain" description="Calcineurin-like phosphoesterase" evidence="2">
    <location>
        <begin position="7"/>
        <end position="202"/>
    </location>
</feature>
<dbReference type="InterPro" id="IPR004843">
    <property type="entry name" value="Calcineurin-like_PHP"/>
</dbReference>
<dbReference type="EMBL" id="VUKA01000001">
    <property type="protein sequence ID" value="KAA2214279.1"/>
    <property type="molecule type" value="Genomic_DNA"/>
</dbReference>
<dbReference type="Gene3D" id="3.60.21.10">
    <property type="match status" value="1"/>
</dbReference>
<gene>
    <name evidence="3" type="ORF">F0Q34_00665</name>
</gene>
<dbReference type="PANTHER" id="PTHR30337">
    <property type="entry name" value="COMPONENT OF ATP-DEPENDENT DSDNA EXONUCLEASE"/>
    <property type="match status" value="1"/>
</dbReference>
<keyword evidence="3" id="KW-0540">Nuclease</keyword>
<evidence type="ECO:0000259" key="2">
    <source>
        <dbReference type="Pfam" id="PF00149"/>
    </source>
</evidence>
<dbReference type="SUPFAM" id="SSF56300">
    <property type="entry name" value="Metallo-dependent phosphatases"/>
    <property type="match status" value="1"/>
</dbReference>
<dbReference type="InterPro" id="IPR041796">
    <property type="entry name" value="Mre11_N"/>
</dbReference>
<dbReference type="Pfam" id="PF00149">
    <property type="entry name" value="Metallophos"/>
    <property type="match status" value="1"/>
</dbReference>
<protein>
    <submittedName>
        <fullName evidence="3">DNA repair exonuclease</fullName>
    </submittedName>
</protein>
<dbReference type="InterPro" id="IPR029052">
    <property type="entry name" value="Metallo-depent_PP-like"/>
</dbReference>
<name>A0A5B2TJC6_9PROT</name>
<evidence type="ECO:0000256" key="1">
    <source>
        <dbReference type="ARBA" id="ARBA00022801"/>
    </source>
</evidence>
<organism evidence="3 4">
    <name type="scientific">Teichococcus oryzae</name>
    <dbReference type="NCBI Taxonomy" id="1608942"/>
    <lineage>
        <taxon>Bacteria</taxon>
        <taxon>Pseudomonadati</taxon>
        <taxon>Pseudomonadota</taxon>
        <taxon>Alphaproteobacteria</taxon>
        <taxon>Acetobacterales</taxon>
        <taxon>Roseomonadaceae</taxon>
        <taxon>Roseomonas</taxon>
    </lineage>
</organism>
<dbReference type="InterPro" id="IPR050535">
    <property type="entry name" value="DNA_Repair-Maintenance_Comp"/>
</dbReference>
<dbReference type="CDD" id="cd00840">
    <property type="entry name" value="MPP_Mre11_N"/>
    <property type="match status" value="1"/>
</dbReference>
<sequence>MAPLPSFRFLHAADLHLDSPLRGLDADLSAPAARIRGASREALAALVDVALGEKVDFVVIAGDLYDGDWSDFRTGQALVASLAKLTRAGIRVVAIRGNHDAESQITRDLRLPDGATLLSTRRPESLVLEEHGVVLHGQSFASRDVTDNIAMNYPAPRPGLFNLALLHTAATGRPGHASYAPCTVEQLARHGYDYWALGHIHTREEVLRDPWIVFPGNLQGRHINEAGAKGASLVTVRDNRVVAVEHRTLDVVRWQRIVVDCSGAADEEAVLNRVLRAMGEAAGAAEGRLLALRLELSGPTAAHATLSRNRADTLGRLRAAALEAVAEEDFWIEGVRLNTRPAAPALARNDAVGRLLDALAAPQATELPDLADYARQLLDRAPGLREALGPDHPAVQAAEGQLGPEWLARARDLILARLAEG</sequence>
<keyword evidence="3" id="KW-0269">Exonuclease</keyword>
<comment type="caution">
    <text evidence="3">The sequence shown here is derived from an EMBL/GenBank/DDBJ whole genome shotgun (WGS) entry which is preliminary data.</text>
</comment>
<dbReference type="Proteomes" id="UP000322110">
    <property type="component" value="Unassembled WGS sequence"/>
</dbReference>
<dbReference type="PANTHER" id="PTHR30337:SF7">
    <property type="entry name" value="PHOSPHOESTERASE"/>
    <property type="match status" value="1"/>
</dbReference>
<reference evidence="3 4" key="1">
    <citation type="journal article" date="2015" name="Int. J. Syst. Evol. Microbiol.">
        <title>Roseomonas oryzae sp. nov., isolated from paddy rhizosphere soil.</title>
        <authorList>
            <person name="Ramaprasad E.V."/>
            <person name="Sasikala Ch."/>
            <person name="Ramana Ch.V."/>
        </authorList>
    </citation>
    <scope>NUCLEOTIDE SEQUENCE [LARGE SCALE GENOMIC DNA]</scope>
    <source>
        <strain evidence="3 4">KCTC 42542</strain>
    </source>
</reference>
<evidence type="ECO:0000313" key="3">
    <source>
        <dbReference type="EMBL" id="KAA2214279.1"/>
    </source>
</evidence>
<evidence type="ECO:0000313" key="4">
    <source>
        <dbReference type="Proteomes" id="UP000322110"/>
    </source>
</evidence>
<proteinExistence type="predicted"/>
<accession>A0A5B2TJC6</accession>
<dbReference type="AlphaFoldDB" id="A0A5B2TJC6"/>
<keyword evidence="1" id="KW-0378">Hydrolase</keyword>
<keyword evidence="4" id="KW-1185">Reference proteome</keyword>
<dbReference type="GO" id="GO:0004527">
    <property type="term" value="F:exonuclease activity"/>
    <property type="evidence" value="ECO:0007669"/>
    <property type="project" value="UniProtKB-KW"/>
</dbReference>